<evidence type="ECO:0000256" key="1">
    <source>
        <dbReference type="ARBA" id="ARBA00022614"/>
    </source>
</evidence>
<dbReference type="InterPro" id="IPR050836">
    <property type="entry name" value="SDS22/Internalin_LRR"/>
</dbReference>
<dbReference type="Gene3D" id="3.80.10.10">
    <property type="entry name" value="Ribonuclease Inhibitor"/>
    <property type="match status" value="6"/>
</dbReference>
<dbReference type="PANTHER" id="PTHR46652:SF3">
    <property type="entry name" value="LEUCINE-RICH REPEAT-CONTAINING PROTEIN 9"/>
    <property type="match status" value="1"/>
</dbReference>
<dbReference type="STRING" id="5722.A2EJE3"/>
<gene>
    <name evidence="4" type="ORF">TVAG_050150</name>
</gene>
<dbReference type="PRINTS" id="PR00019">
    <property type="entry name" value="LEURICHRPT"/>
</dbReference>
<evidence type="ECO:0000256" key="3">
    <source>
        <dbReference type="SAM" id="MobiDB-lite"/>
    </source>
</evidence>
<dbReference type="InterPro" id="IPR003591">
    <property type="entry name" value="Leu-rich_rpt_typical-subtyp"/>
</dbReference>
<dbReference type="Pfam" id="PF13855">
    <property type="entry name" value="LRR_8"/>
    <property type="match status" value="1"/>
</dbReference>
<keyword evidence="5" id="KW-1185">Reference proteome</keyword>
<dbReference type="OrthoDB" id="6334211at2759"/>
<dbReference type="VEuPathDB" id="TrichDB:TVAG_050150"/>
<dbReference type="PANTHER" id="PTHR46652">
    <property type="entry name" value="LEUCINE-RICH REPEAT AND IQ DOMAIN-CONTAINING PROTEIN 1-RELATED"/>
    <property type="match status" value="1"/>
</dbReference>
<keyword evidence="2" id="KW-0677">Repeat</keyword>
<sequence>MTKLEILNVAGNQIHTFKIFDILQQMQNLKEVYFYDPNYGTNPICEFPNYDIMVGCLLPQIETIDTFSITKKFRSICESRKREVKIYYSAISANEASYCESLKSEFYRNLDKIISDIPFTIELNHEVFDKINEIASRFDHYYKEFKYTATELPMLEYKTAGLLHSTRLLEDYQEWNDFSSNISQFVERSTKLDIAAIWEISNVGATHFLEEFKAQKTPKVIVYDLASEAISALCNWTESQHEFSSIINPKSQDTYFVVFCDVVEQNNEVESAPTYLMMVSTPTDSLLTECENLISQMIKQSQKLKEISDGETLVQVQNKFTLTETLTKITLINCEINSLAAFNGLINLKELNVPFNRIESITDLPPLPALSVLDISFNLVENVNYLIPNDKSMIDNISQMYIIGNPVYSHTTNMFIKTIFKGLQNDKPSSVLFSPPNDDTFYLTSLSNNFSSLENLQTLDISSNAITTLKPLCKLQKLTKLMASGNQLTKIDIASQNLTYLDVSSNFIEEMPISQTLPSLQFLLMPNNKLKKLQQFTSLLALFIGNNDIDEIPQSNFYPNLIILSMENNPLMEEVDMNRLLFQFKTLKMLNGQPIKQSQHNKVQNQLQGILFPEEIGALLKKGQTSLDLSEKNYKNVDILASDTLQALNLSNNNLSEIKWPKNPFPKLQNLMISGNSLTNFDFLLCLPHLRALDLSNNKIGDSLCKILVTFQLHNLKSLNLSYNSIKTHPILPRSNFPNIELLDLSHNYVMTIERGTFSELQLLSSDLSYNSLKKLDNINCQSLTFLDVSHNRITTVDEVEKLRNLTNLAKFNFNDNPLNQRTIHRIRVLCILRSVKEIDGKPVTESDLMQVKQILEQNSAMGVLPPEPQAPPGKVNRINNIIMSPNLPALHEAPTPKRNKDRPNPRFPR</sequence>
<dbReference type="Pfam" id="PF12799">
    <property type="entry name" value="LRR_4"/>
    <property type="match status" value="1"/>
</dbReference>
<feature type="region of interest" description="Disordered" evidence="3">
    <location>
        <begin position="887"/>
        <end position="910"/>
    </location>
</feature>
<dbReference type="KEGG" id="tva:4765088"/>
<evidence type="ECO:0000313" key="4">
    <source>
        <dbReference type="EMBL" id="EAY07200.1"/>
    </source>
</evidence>
<name>A2EJE3_TRIV3</name>
<evidence type="ECO:0000313" key="5">
    <source>
        <dbReference type="Proteomes" id="UP000001542"/>
    </source>
</evidence>
<dbReference type="InterPro" id="IPR032675">
    <property type="entry name" value="LRR_dom_sf"/>
</dbReference>
<dbReference type="AlphaFoldDB" id="A2EJE3"/>
<dbReference type="InterPro" id="IPR025875">
    <property type="entry name" value="Leu-rich_rpt_4"/>
</dbReference>
<dbReference type="RefSeq" id="XP_001319423.1">
    <property type="nucleotide sequence ID" value="XM_001319388.1"/>
</dbReference>
<dbReference type="SUPFAM" id="SSF52058">
    <property type="entry name" value="L domain-like"/>
    <property type="match status" value="3"/>
</dbReference>
<reference evidence="4" key="2">
    <citation type="journal article" date="2007" name="Science">
        <title>Draft genome sequence of the sexually transmitted pathogen Trichomonas vaginalis.</title>
        <authorList>
            <person name="Carlton J.M."/>
            <person name="Hirt R.P."/>
            <person name="Silva J.C."/>
            <person name="Delcher A.L."/>
            <person name="Schatz M."/>
            <person name="Zhao Q."/>
            <person name="Wortman J.R."/>
            <person name="Bidwell S.L."/>
            <person name="Alsmark U.C.M."/>
            <person name="Besteiro S."/>
            <person name="Sicheritz-Ponten T."/>
            <person name="Noel C.J."/>
            <person name="Dacks J.B."/>
            <person name="Foster P.G."/>
            <person name="Simillion C."/>
            <person name="Van de Peer Y."/>
            <person name="Miranda-Saavedra D."/>
            <person name="Barton G.J."/>
            <person name="Westrop G.D."/>
            <person name="Mueller S."/>
            <person name="Dessi D."/>
            <person name="Fiori P.L."/>
            <person name="Ren Q."/>
            <person name="Paulsen I."/>
            <person name="Zhang H."/>
            <person name="Bastida-Corcuera F.D."/>
            <person name="Simoes-Barbosa A."/>
            <person name="Brown M.T."/>
            <person name="Hayes R.D."/>
            <person name="Mukherjee M."/>
            <person name="Okumura C.Y."/>
            <person name="Schneider R."/>
            <person name="Smith A.J."/>
            <person name="Vanacova S."/>
            <person name="Villalvazo M."/>
            <person name="Haas B.J."/>
            <person name="Pertea M."/>
            <person name="Feldblyum T.V."/>
            <person name="Utterback T.R."/>
            <person name="Shu C.L."/>
            <person name="Osoegawa K."/>
            <person name="de Jong P.J."/>
            <person name="Hrdy I."/>
            <person name="Horvathova L."/>
            <person name="Zubacova Z."/>
            <person name="Dolezal P."/>
            <person name="Malik S.B."/>
            <person name="Logsdon J.M. Jr."/>
            <person name="Henze K."/>
            <person name="Gupta A."/>
            <person name="Wang C.C."/>
            <person name="Dunne R.L."/>
            <person name="Upcroft J.A."/>
            <person name="Upcroft P."/>
            <person name="White O."/>
            <person name="Salzberg S.L."/>
            <person name="Tang P."/>
            <person name="Chiu C.-H."/>
            <person name="Lee Y.-S."/>
            <person name="Embley T.M."/>
            <person name="Coombs G.H."/>
            <person name="Mottram J.C."/>
            <person name="Tachezy J."/>
            <person name="Fraser-Liggett C.M."/>
            <person name="Johnson P.J."/>
        </authorList>
    </citation>
    <scope>NUCLEOTIDE SEQUENCE [LARGE SCALE GENOMIC DNA]</scope>
    <source>
        <strain evidence="4">G3</strain>
    </source>
</reference>
<protein>
    <submittedName>
        <fullName evidence="4">Leucine Rich Repeat family protein</fullName>
    </submittedName>
</protein>
<dbReference type="SMR" id="A2EJE3"/>
<accession>A2EJE3</accession>
<dbReference type="Pfam" id="PF13516">
    <property type="entry name" value="LRR_6"/>
    <property type="match status" value="1"/>
</dbReference>
<dbReference type="VEuPathDB" id="TrichDB:TVAGG3_0389500"/>
<evidence type="ECO:0000256" key="2">
    <source>
        <dbReference type="ARBA" id="ARBA00022737"/>
    </source>
</evidence>
<dbReference type="PROSITE" id="PS51450">
    <property type="entry name" value="LRR"/>
    <property type="match status" value="6"/>
</dbReference>
<dbReference type="GO" id="GO:0015630">
    <property type="term" value="C:microtubule cytoskeleton"/>
    <property type="evidence" value="ECO:0000318"/>
    <property type="project" value="GO_Central"/>
</dbReference>
<dbReference type="SMART" id="SM00365">
    <property type="entry name" value="LRR_SD22"/>
    <property type="match status" value="7"/>
</dbReference>
<dbReference type="InParanoid" id="A2EJE3"/>
<keyword evidence="1" id="KW-0433">Leucine-rich repeat</keyword>
<dbReference type="SMART" id="SM00369">
    <property type="entry name" value="LRR_TYP"/>
    <property type="match status" value="8"/>
</dbReference>
<dbReference type="EMBL" id="DS113405">
    <property type="protein sequence ID" value="EAY07200.1"/>
    <property type="molecule type" value="Genomic_DNA"/>
</dbReference>
<proteinExistence type="predicted"/>
<dbReference type="eggNOG" id="KOG0619">
    <property type="taxonomic scope" value="Eukaryota"/>
</dbReference>
<dbReference type="SMART" id="SM00364">
    <property type="entry name" value="LRR_BAC"/>
    <property type="match status" value="9"/>
</dbReference>
<organism evidence="4 5">
    <name type="scientific">Trichomonas vaginalis (strain ATCC PRA-98 / G3)</name>
    <dbReference type="NCBI Taxonomy" id="412133"/>
    <lineage>
        <taxon>Eukaryota</taxon>
        <taxon>Metamonada</taxon>
        <taxon>Parabasalia</taxon>
        <taxon>Trichomonadida</taxon>
        <taxon>Trichomonadidae</taxon>
        <taxon>Trichomonas</taxon>
    </lineage>
</organism>
<dbReference type="InterPro" id="IPR001611">
    <property type="entry name" value="Leu-rich_rpt"/>
</dbReference>
<dbReference type="Proteomes" id="UP000001542">
    <property type="component" value="Unassembled WGS sequence"/>
</dbReference>
<reference evidence="4" key="1">
    <citation type="submission" date="2006-10" db="EMBL/GenBank/DDBJ databases">
        <authorList>
            <person name="Amadeo P."/>
            <person name="Zhao Q."/>
            <person name="Wortman J."/>
            <person name="Fraser-Liggett C."/>
            <person name="Carlton J."/>
        </authorList>
    </citation>
    <scope>NUCLEOTIDE SEQUENCE</scope>
    <source>
        <strain evidence="4">G3</strain>
    </source>
</reference>